<dbReference type="InterPro" id="IPR002156">
    <property type="entry name" value="RNaseH_domain"/>
</dbReference>
<accession>A0A6J5UAJ8</accession>
<dbReference type="AlphaFoldDB" id="A0A6J5UAJ8"/>
<dbReference type="OrthoDB" id="1433347at2759"/>
<proteinExistence type="predicted"/>
<dbReference type="InterPro" id="IPR053151">
    <property type="entry name" value="RNase_H-like"/>
</dbReference>
<organism evidence="2 4">
    <name type="scientific">Prunus armeniaca</name>
    <name type="common">Apricot</name>
    <name type="synonym">Armeniaca vulgaris</name>
    <dbReference type="NCBI Taxonomy" id="36596"/>
    <lineage>
        <taxon>Eukaryota</taxon>
        <taxon>Viridiplantae</taxon>
        <taxon>Streptophyta</taxon>
        <taxon>Embryophyta</taxon>
        <taxon>Tracheophyta</taxon>
        <taxon>Spermatophyta</taxon>
        <taxon>Magnoliopsida</taxon>
        <taxon>eudicotyledons</taxon>
        <taxon>Gunneridae</taxon>
        <taxon>Pentapetalae</taxon>
        <taxon>rosids</taxon>
        <taxon>fabids</taxon>
        <taxon>Rosales</taxon>
        <taxon>Rosaceae</taxon>
        <taxon>Amygdaloideae</taxon>
        <taxon>Amygdaleae</taxon>
        <taxon>Prunus</taxon>
    </lineage>
</organism>
<gene>
    <name evidence="2" type="ORF">CURHAP_LOCUS18705</name>
    <name evidence="3" type="ORF">ORAREDHAP_LOCUS18682</name>
</gene>
<dbReference type="PANTHER" id="PTHR47723:SF19">
    <property type="entry name" value="POLYNUCLEOTIDYL TRANSFERASE, RIBONUCLEASE H-LIKE SUPERFAMILY PROTEIN"/>
    <property type="match status" value="1"/>
</dbReference>
<dbReference type="EMBL" id="CAEKDK010000003">
    <property type="protein sequence ID" value="CAB4272155.1"/>
    <property type="molecule type" value="Genomic_DNA"/>
</dbReference>
<evidence type="ECO:0000313" key="5">
    <source>
        <dbReference type="Proteomes" id="UP000507245"/>
    </source>
</evidence>
<dbReference type="GO" id="GO:0004523">
    <property type="term" value="F:RNA-DNA hybrid ribonuclease activity"/>
    <property type="evidence" value="ECO:0007669"/>
    <property type="project" value="InterPro"/>
</dbReference>
<dbReference type="InterPro" id="IPR044730">
    <property type="entry name" value="RNase_H-like_dom_plant"/>
</dbReference>
<sequence>MALATPAGPAALANPYETNSSLVVNLIRGHWEDTHPLHGLLSEYRSLLNGNWDCSLNHVYRECNCAADRLAYLGHGWNLGLHELETPPEDVLISLEEDKMGLARPRMIVS</sequence>
<feature type="domain" description="RNase H type-1" evidence="1">
    <location>
        <begin position="17"/>
        <end position="71"/>
    </location>
</feature>
<dbReference type="PANTHER" id="PTHR47723">
    <property type="entry name" value="OS05G0353850 PROTEIN"/>
    <property type="match status" value="1"/>
</dbReference>
<dbReference type="GO" id="GO:0003676">
    <property type="term" value="F:nucleic acid binding"/>
    <property type="evidence" value="ECO:0007669"/>
    <property type="project" value="InterPro"/>
</dbReference>
<dbReference type="Pfam" id="PF13456">
    <property type="entry name" value="RVT_3"/>
    <property type="match status" value="1"/>
</dbReference>
<reference evidence="5" key="1">
    <citation type="journal article" date="2020" name="Genome Biol.">
        <title>Gamete binning: chromosome-level and haplotype-resolved genome assembly enabled by high-throughput single-cell sequencing of gamete genomes.</title>
        <authorList>
            <person name="Campoy J.A."/>
            <person name="Sun H."/>
            <person name="Goel M."/>
            <person name="Jiao W.-B."/>
            <person name="Folz-Donahue K."/>
            <person name="Wang N."/>
            <person name="Rubio M."/>
            <person name="Liu C."/>
            <person name="Kukat C."/>
            <person name="Ruiz D."/>
            <person name="Huettel B."/>
            <person name="Schneeberger K."/>
        </authorList>
    </citation>
    <scope>NUCLEOTIDE SEQUENCE [LARGE SCALE GENOMIC DNA]</scope>
    <source>
        <strain evidence="5">cv. Rojo Pasion</strain>
    </source>
</reference>
<evidence type="ECO:0000313" key="2">
    <source>
        <dbReference type="EMBL" id="CAB4272155.1"/>
    </source>
</evidence>
<dbReference type="EMBL" id="CAEKKB010000003">
    <property type="protein sequence ID" value="CAB4302800.1"/>
    <property type="molecule type" value="Genomic_DNA"/>
</dbReference>
<name>A0A6J5UAJ8_PRUAR</name>
<dbReference type="Proteomes" id="UP000507245">
    <property type="component" value="Unassembled WGS sequence"/>
</dbReference>
<dbReference type="InterPro" id="IPR036397">
    <property type="entry name" value="RNaseH_sf"/>
</dbReference>
<dbReference type="Gene3D" id="3.30.420.10">
    <property type="entry name" value="Ribonuclease H-like superfamily/Ribonuclease H"/>
    <property type="match status" value="1"/>
</dbReference>
<dbReference type="Proteomes" id="UP000507222">
    <property type="component" value="Unassembled WGS sequence"/>
</dbReference>
<evidence type="ECO:0000313" key="3">
    <source>
        <dbReference type="EMBL" id="CAB4302800.1"/>
    </source>
</evidence>
<dbReference type="CDD" id="cd06222">
    <property type="entry name" value="RNase_H_like"/>
    <property type="match status" value="1"/>
</dbReference>
<protein>
    <recommendedName>
        <fullName evidence="1">RNase H type-1 domain-containing protein</fullName>
    </recommendedName>
</protein>
<evidence type="ECO:0000313" key="4">
    <source>
        <dbReference type="Proteomes" id="UP000507222"/>
    </source>
</evidence>
<evidence type="ECO:0000259" key="1">
    <source>
        <dbReference type="Pfam" id="PF13456"/>
    </source>
</evidence>
<keyword evidence="5" id="KW-1185">Reference proteome</keyword>
<reference evidence="2 4" key="2">
    <citation type="submission" date="2020-05" db="EMBL/GenBank/DDBJ databases">
        <authorList>
            <person name="Campoy J."/>
            <person name="Schneeberger K."/>
            <person name="Spophaly S."/>
        </authorList>
    </citation>
    <scope>NUCLEOTIDE SEQUENCE [LARGE SCALE GENOMIC DNA]</scope>
    <source>
        <strain evidence="2">PruArmRojPasFocal</strain>
    </source>
</reference>